<proteinExistence type="predicted"/>
<evidence type="ECO:0000313" key="1">
    <source>
        <dbReference type="EMBL" id="CSA89020.1"/>
    </source>
</evidence>
<accession>A0A655R953</accession>
<dbReference type="AlphaFoldDB" id="A0A655R953"/>
<sequence>MYGMRCLLKCPSLTNTCERALSRVTAPPSTIELTRCVASSARLRTMMVPSDMPTKCADWIFK</sequence>
<gene>
    <name evidence="1" type="ORF">ERS013165_02698</name>
</gene>
<dbReference type="EMBL" id="CWOW01000014">
    <property type="protein sequence ID" value="CSA89020.1"/>
    <property type="molecule type" value="Genomic_DNA"/>
</dbReference>
<dbReference type="Proteomes" id="UP000044806">
    <property type="component" value="Unassembled WGS sequence"/>
</dbReference>
<reference evidence="1 2" key="1">
    <citation type="submission" date="2015-07" db="EMBL/GenBank/DDBJ databases">
        <authorList>
            <consortium name="Pathogen Informatics"/>
        </authorList>
    </citation>
    <scope>NUCLEOTIDE SEQUENCE [LARGE SCALE GENOMIC DNA]</scope>
    <source>
        <strain evidence="1 2">A51</strain>
    </source>
</reference>
<organism evidence="1 2">
    <name type="scientific">Vibrio cholerae</name>
    <dbReference type="NCBI Taxonomy" id="666"/>
    <lineage>
        <taxon>Bacteria</taxon>
        <taxon>Pseudomonadati</taxon>
        <taxon>Pseudomonadota</taxon>
        <taxon>Gammaproteobacteria</taxon>
        <taxon>Vibrionales</taxon>
        <taxon>Vibrionaceae</taxon>
        <taxon>Vibrio</taxon>
    </lineage>
</organism>
<protein>
    <submittedName>
        <fullName evidence="1">Uncharacterized protein</fullName>
    </submittedName>
</protein>
<evidence type="ECO:0000313" key="2">
    <source>
        <dbReference type="Proteomes" id="UP000044806"/>
    </source>
</evidence>
<name>A0A655R953_VIBCL</name>